<dbReference type="RefSeq" id="WP_221247668.1">
    <property type="nucleotide sequence ID" value="NZ_BAABHL010000172.1"/>
</dbReference>
<feature type="domain" description="Acyclic terpene utilisation N-terminal" evidence="1">
    <location>
        <begin position="55"/>
        <end position="400"/>
    </location>
</feature>
<dbReference type="EMBL" id="JACIFP010000003">
    <property type="protein sequence ID" value="MBB4138163.1"/>
    <property type="molecule type" value="Genomic_DNA"/>
</dbReference>
<dbReference type="Proteomes" id="UP000551501">
    <property type="component" value="Unassembled WGS sequence"/>
</dbReference>
<dbReference type="InterPro" id="IPR010839">
    <property type="entry name" value="AtuA_N"/>
</dbReference>
<evidence type="ECO:0000313" key="3">
    <source>
        <dbReference type="Proteomes" id="UP000551501"/>
    </source>
</evidence>
<comment type="caution">
    <text evidence="2">The sequence shown here is derived from an EMBL/GenBank/DDBJ whole genome shotgun (WGS) entry which is preliminary data.</text>
</comment>
<name>A0A840F6I4_9ACTN</name>
<sequence>MSVLVPTGMLGAGFPADTISRGITLGVDVIAVDGGSTDSGPYYLGASKPKTTRAAVLRDLREILTGAARADIAVIVGSCGTSGTDNGVEWLYDITRQVIEEEELTGRRVARIYSEQGKDLIKQRLHDGQIHPLAPAAEITEETVDGCAHIVGLMGHEPIAEALDGGANIVLAGRATDCAVIAAVPLMRGKPFGPTWHASKIAECGSLCTTGNGIGGVVVHIGEEGFVVEPVDTDLMCTPQTVAAHMLYENTDPHRLREPAGTLDTSRAEYSALDDRRVFVQGSQFEFQSPTVKLEGSGVVGAQTLSIVGLRDPDLLARIDEWIDSLEKYLHSRIPEVLGLAEEEYDIQMRPYGWNAVLGKSDPSGDPPREVGLVFCATAQDQETATAVAKLANPRLLHHPLPGADSLPSWSFMSSPAELERGALYSFMLNHVVEVSSPTELFPIKYTEEL</sequence>
<keyword evidence="3" id="KW-1185">Reference proteome</keyword>
<reference evidence="2 3" key="1">
    <citation type="submission" date="2020-08" db="EMBL/GenBank/DDBJ databases">
        <title>Sequencing the genomes of 1000 actinobacteria strains.</title>
        <authorList>
            <person name="Klenk H.-P."/>
        </authorList>
    </citation>
    <scope>NUCLEOTIDE SEQUENCE [LARGE SCALE GENOMIC DNA]</scope>
    <source>
        <strain evidence="2 3">DSM 45298</strain>
    </source>
</reference>
<accession>A0A840F6I4</accession>
<organism evidence="2 3">
    <name type="scientific">Gordonia humi</name>
    <dbReference type="NCBI Taxonomy" id="686429"/>
    <lineage>
        <taxon>Bacteria</taxon>
        <taxon>Bacillati</taxon>
        <taxon>Actinomycetota</taxon>
        <taxon>Actinomycetes</taxon>
        <taxon>Mycobacteriales</taxon>
        <taxon>Gordoniaceae</taxon>
        <taxon>Gordonia</taxon>
    </lineage>
</organism>
<proteinExistence type="predicted"/>
<dbReference type="AlphaFoldDB" id="A0A840F6I4"/>
<evidence type="ECO:0000313" key="2">
    <source>
        <dbReference type="EMBL" id="MBB4138163.1"/>
    </source>
</evidence>
<protein>
    <recommendedName>
        <fullName evidence="1">Acyclic terpene utilisation N-terminal domain-containing protein</fullName>
    </recommendedName>
</protein>
<gene>
    <name evidence="2" type="ORF">BKA16_004788</name>
</gene>
<evidence type="ECO:0000259" key="1">
    <source>
        <dbReference type="Pfam" id="PF07287"/>
    </source>
</evidence>
<dbReference type="Pfam" id="PF07287">
    <property type="entry name" value="AtuA"/>
    <property type="match status" value="1"/>
</dbReference>